<dbReference type="EMBL" id="BNDW01000119">
    <property type="protein sequence ID" value="GHI28017.1"/>
    <property type="molecule type" value="Genomic_DNA"/>
</dbReference>
<protein>
    <recommendedName>
        <fullName evidence="1">DNA-binding phage zinc finger domain-containing protein</fullName>
    </recommendedName>
</protein>
<evidence type="ECO:0000313" key="8">
    <source>
        <dbReference type="EMBL" id="GHI24602.1"/>
    </source>
</evidence>
<organism evidence="13 14">
    <name type="scientific">Streptomyces hydrogenans</name>
    <dbReference type="NCBI Taxonomy" id="1873719"/>
    <lineage>
        <taxon>Bacteria</taxon>
        <taxon>Bacillati</taxon>
        <taxon>Actinomycetota</taxon>
        <taxon>Actinomycetes</taxon>
        <taxon>Kitasatosporales</taxon>
        <taxon>Streptomycetaceae</taxon>
        <taxon>Streptomyces</taxon>
    </lineage>
</organism>
<evidence type="ECO:0000313" key="12">
    <source>
        <dbReference type="EMBL" id="GHI27079.1"/>
    </source>
</evidence>
<dbReference type="Pfam" id="PF24623">
    <property type="entry name" value="Phage_zn_bind_8"/>
    <property type="match status" value="1"/>
</dbReference>
<dbReference type="Proteomes" id="UP001052739">
    <property type="component" value="Unassembled WGS sequence"/>
</dbReference>
<evidence type="ECO:0000313" key="5">
    <source>
        <dbReference type="EMBL" id="GHI24472.1"/>
    </source>
</evidence>
<accession>A0ABQ3PSM3</accession>
<reference evidence="13" key="1">
    <citation type="submission" date="2024-05" db="EMBL/GenBank/DDBJ databases">
        <title>Whole genome shotgun sequence of Streptomyces hydrogenans NBRC 13475.</title>
        <authorList>
            <person name="Komaki H."/>
            <person name="Tamura T."/>
        </authorList>
    </citation>
    <scope>NUCLEOTIDE SEQUENCE</scope>
    <source>
        <strain evidence="13">NBRC 13475</strain>
    </source>
</reference>
<comment type="caution">
    <text evidence="13">The sequence shown here is derived from an EMBL/GenBank/DDBJ whole genome shotgun (WGS) entry which is preliminary data.</text>
</comment>
<evidence type="ECO:0000313" key="2">
    <source>
        <dbReference type="EMBL" id="GHI22824.1"/>
    </source>
</evidence>
<proteinExistence type="predicted"/>
<evidence type="ECO:0000259" key="1">
    <source>
        <dbReference type="Pfam" id="PF24623"/>
    </source>
</evidence>
<evidence type="ECO:0000313" key="4">
    <source>
        <dbReference type="EMBL" id="GHI24247.1"/>
    </source>
</evidence>
<dbReference type="EMBL" id="BNDW01000114">
    <property type="protein sequence ID" value="GHI27079.1"/>
    <property type="molecule type" value="Genomic_DNA"/>
</dbReference>
<evidence type="ECO:0000313" key="6">
    <source>
        <dbReference type="EMBL" id="GHI24569.1"/>
    </source>
</evidence>
<dbReference type="InterPro" id="IPR056911">
    <property type="entry name" value="Phage_Znf_bind_put"/>
</dbReference>
<feature type="domain" description="DNA-binding phage zinc finger" evidence="1">
    <location>
        <begin position="75"/>
        <end position="144"/>
    </location>
</feature>
<dbReference type="EMBL" id="BNDW01000100">
    <property type="protein sequence ID" value="GHI25938.1"/>
    <property type="molecule type" value="Genomic_DNA"/>
</dbReference>
<sequence>MEVLKYQVPTGKWILVDPDPITHSVRPHVPSDVLWTISEGVAVRPDQHGTGLWWVWHHRTCRAVNPTAASLLQLWRAPARSMEPAAPVVPEPMPMRVVPVRPELDRSDVMAKVACSQCGAVRGSPCTTPRGRAKSGMHRERWAAYPW</sequence>
<dbReference type="EMBL" id="BNDW01000103">
    <property type="protein sequence ID" value="GHI26844.1"/>
    <property type="molecule type" value="Genomic_DNA"/>
</dbReference>
<evidence type="ECO:0000313" key="13">
    <source>
        <dbReference type="EMBL" id="GHI28017.1"/>
    </source>
</evidence>
<dbReference type="EMBL" id="BNDW01000027">
    <property type="protein sequence ID" value="GHI22824.1"/>
    <property type="molecule type" value="Genomic_DNA"/>
</dbReference>
<evidence type="ECO:0000313" key="11">
    <source>
        <dbReference type="EMBL" id="GHI26844.1"/>
    </source>
</evidence>
<dbReference type="EMBL" id="BNDW01000064">
    <property type="protein sequence ID" value="GHI24602.1"/>
    <property type="molecule type" value="Genomic_DNA"/>
</dbReference>
<keyword evidence="14" id="KW-1185">Reference proteome</keyword>
<evidence type="ECO:0000313" key="14">
    <source>
        <dbReference type="Proteomes" id="UP001052739"/>
    </source>
</evidence>
<dbReference type="EMBL" id="BNDW01000042">
    <property type="protein sequence ID" value="GHI24194.1"/>
    <property type="molecule type" value="Genomic_DNA"/>
</dbReference>
<dbReference type="EMBL" id="BNDW01000063">
    <property type="protein sequence ID" value="GHI24569.1"/>
    <property type="molecule type" value="Genomic_DNA"/>
</dbReference>
<evidence type="ECO:0000313" key="9">
    <source>
        <dbReference type="EMBL" id="GHI25605.1"/>
    </source>
</evidence>
<dbReference type="EMBL" id="BNDW01000044">
    <property type="protein sequence ID" value="GHI24247.1"/>
    <property type="molecule type" value="Genomic_DNA"/>
</dbReference>
<evidence type="ECO:0000313" key="7">
    <source>
        <dbReference type="EMBL" id="GHI24580.1"/>
    </source>
</evidence>
<evidence type="ECO:0000313" key="3">
    <source>
        <dbReference type="EMBL" id="GHI24194.1"/>
    </source>
</evidence>
<evidence type="ECO:0000313" key="10">
    <source>
        <dbReference type="EMBL" id="GHI25938.1"/>
    </source>
</evidence>
<name>A0ABQ3PSM3_9ACTN</name>
<dbReference type="EMBL" id="BNDW01000059">
    <property type="protein sequence ID" value="GHI24472.1"/>
    <property type="molecule type" value="Genomic_DNA"/>
</dbReference>
<dbReference type="EMBL" id="BNDW01000082">
    <property type="protein sequence ID" value="GHI25605.1"/>
    <property type="molecule type" value="Genomic_DNA"/>
</dbReference>
<dbReference type="EMBL" id="BNDW01000064">
    <property type="protein sequence ID" value="GHI24580.1"/>
    <property type="molecule type" value="Genomic_DNA"/>
</dbReference>
<gene>
    <name evidence="2" type="ORF">Shyd_41950</name>
    <name evidence="3" type="ORF">Shyd_55650</name>
    <name evidence="4" type="ORF">Shyd_56180</name>
    <name evidence="5" type="ORF">Shyd_58430</name>
    <name evidence="6" type="ORF">Shyd_59400</name>
    <name evidence="7" type="ORF">Shyd_59510</name>
    <name evidence="8" type="ORF">Shyd_59730</name>
    <name evidence="9" type="ORF">Shyd_69760</name>
    <name evidence="10" type="ORF">Shyd_73090</name>
    <name evidence="11" type="ORF">Shyd_82150</name>
    <name evidence="12" type="ORF">Shyd_84500</name>
    <name evidence="13" type="ORF">Shyd_93880</name>
</gene>